<proteinExistence type="predicted"/>
<gene>
    <name evidence="5" type="ORF">IDH45_02105</name>
</gene>
<protein>
    <submittedName>
        <fullName evidence="5">Helix-turn-helix transcriptional regulator</fullName>
    </submittedName>
</protein>
<dbReference type="EMBL" id="JACXJA010000003">
    <property type="protein sequence ID" value="MBD2860776.1"/>
    <property type="molecule type" value="Genomic_DNA"/>
</dbReference>
<organism evidence="5 6">
    <name type="scientific">Paenibacillus oceani</name>
    <dbReference type="NCBI Taxonomy" id="2772510"/>
    <lineage>
        <taxon>Bacteria</taxon>
        <taxon>Bacillati</taxon>
        <taxon>Bacillota</taxon>
        <taxon>Bacilli</taxon>
        <taxon>Bacillales</taxon>
        <taxon>Paenibacillaceae</taxon>
        <taxon>Paenibacillus</taxon>
    </lineage>
</organism>
<dbReference type="InterPro" id="IPR009057">
    <property type="entry name" value="Homeodomain-like_sf"/>
</dbReference>
<evidence type="ECO:0000256" key="3">
    <source>
        <dbReference type="ARBA" id="ARBA00023163"/>
    </source>
</evidence>
<dbReference type="SMART" id="SM00342">
    <property type="entry name" value="HTH_ARAC"/>
    <property type="match status" value="1"/>
</dbReference>
<dbReference type="SUPFAM" id="SSF46689">
    <property type="entry name" value="Homeodomain-like"/>
    <property type="match status" value="2"/>
</dbReference>
<sequence length="260" mass="29952">MWKKNESHQIVHYYWGEAKMQFVRESDSYTHWVMLAPEEGAFRYAIGQEEGEASFGQVVIVPPGITLWREVSSTALSFHFVEFKWTEEEVPRIAKTKAMPCGAVSIVDKQRLLSTYDYLKQASADKDLSAHYVFDLLLLCLNSMRAGEEELKPIDEVIRNVAAYIDENAAEPLKMETVAVRYGLSASQLTRRFQAAYQKGPLQYLTSVRIHNIKEMLIHTDYTIDTIAQLNGFQNGFYMCKVFTQQTNMNPSEFRKTHRV</sequence>
<keyword evidence="2" id="KW-0238">DNA-binding</keyword>
<reference evidence="5" key="1">
    <citation type="submission" date="2020-09" db="EMBL/GenBank/DDBJ databases">
        <title>A novel bacterium of genus Paenibacillus, isolated from South China Sea.</title>
        <authorList>
            <person name="Huang H."/>
            <person name="Mo K."/>
            <person name="Hu Y."/>
        </authorList>
    </citation>
    <scope>NUCLEOTIDE SEQUENCE</scope>
    <source>
        <strain evidence="5">IB182363</strain>
    </source>
</reference>
<comment type="caution">
    <text evidence="5">The sequence shown here is derived from an EMBL/GenBank/DDBJ whole genome shotgun (WGS) entry which is preliminary data.</text>
</comment>
<evidence type="ECO:0000259" key="4">
    <source>
        <dbReference type="PROSITE" id="PS01124"/>
    </source>
</evidence>
<name>A0A927GXF9_9BACL</name>
<dbReference type="GO" id="GO:0003700">
    <property type="term" value="F:DNA-binding transcription factor activity"/>
    <property type="evidence" value="ECO:0007669"/>
    <property type="project" value="InterPro"/>
</dbReference>
<evidence type="ECO:0000256" key="1">
    <source>
        <dbReference type="ARBA" id="ARBA00023015"/>
    </source>
</evidence>
<dbReference type="AlphaFoldDB" id="A0A927GXF9"/>
<keyword evidence="3" id="KW-0804">Transcription</keyword>
<dbReference type="Pfam" id="PF12833">
    <property type="entry name" value="HTH_18"/>
    <property type="match status" value="1"/>
</dbReference>
<keyword evidence="6" id="KW-1185">Reference proteome</keyword>
<dbReference type="InterPro" id="IPR018060">
    <property type="entry name" value="HTH_AraC"/>
</dbReference>
<dbReference type="PANTHER" id="PTHR43280:SF2">
    <property type="entry name" value="HTH-TYPE TRANSCRIPTIONAL REGULATOR EXSA"/>
    <property type="match status" value="1"/>
</dbReference>
<evidence type="ECO:0000313" key="6">
    <source>
        <dbReference type="Proteomes" id="UP000639396"/>
    </source>
</evidence>
<keyword evidence="1" id="KW-0805">Transcription regulation</keyword>
<evidence type="ECO:0000256" key="2">
    <source>
        <dbReference type="ARBA" id="ARBA00023125"/>
    </source>
</evidence>
<dbReference type="Gene3D" id="1.10.10.60">
    <property type="entry name" value="Homeodomain-like"/>
    <property type="match status" value="2"/>
</dbReference>
<dbReference type="GO" id="GO:0043565">
    <property type="term" value="F:sequence-specific DNA binding"/>
    <property type="evidence" value="ECO:0007669"/>
    <property type="project" value="InterPro"/>
</dbReference>
<dbReference type="RefSeq" id="WP_190924215.1">
    <property type="nucleotide sequence ID" value="NZ_JACXJA010000003.1"/>
</dbReference>
<accession>A0A927GXF9</accession>
<evidence type="ECO:0000313" key="5">
    <source>
        <dbReference type="EMBL" id="MBD2860776.1"/>
    </source>
</evidence>
<dbReference type="Proteomes" id="UP000639396">
    <property type="component" value="Unassembled WGS sequence"/>
</dbReference>
<dbReference type="PROSITE" id="PS01124">
    <property type="entry name" value="HTH_ARAC_FAMILY_2"/>
    <property type="match status" value="1"/>
</dbReference>
<dbReference type="PANTHER" id="PTHR43280">
    <property type="entry name" value="ARAC-FAMILY TRANSCRIPTIONAL REGULATOR"/>
    <property type="match status" value="1"/>
</dbReference>
<feature type="domain" description="HTH araC/xylS-type" evidence="4">
    <location>
        <begin position="159"/>
        <end position="257"/>
    </location>
</feature>